<sequence>KIHCAMKVTFSIIMLFLTTGFVKSITLQDSIKSQMIIKQILVKNVTLDNFDDSLIRGHGENKALVLDVKKNNDFVIEWEILNQDSIVQDSSYRYAFRLARYDRDWIFANHTTQTRYVNLCSGFYTFMVKYYENGYWNNNPTRQRILIIPKWWQTWWARLGQLGIVVTGRLILLI</sequence>
<organism evidence="2 3">
    <name type="scientific">Marivirga lumbricoides</name>
    <dbReference type="NCBI Taxonomy" id="1046115"/>
    <lineage>
        <taxon>Bacteria</taxon>
        <taxon>Pseudomonadati</taxon>
        <taxon>Bacteroidota</taxon>
        <taxon>Cytophagia</taxon>
        <taxon>Cytophagales</taxon>
        <taxon>Marivirgaceae</taxon>
        <taxon>Marivirga</taxon>
    </lineage>
</organism>
<dbReference type="InterPro" id="IPR011123">
    <property type="entry name" value="Y_Y_Y"/>
</dbReference>
<evidence type="ECO:0000313" key="3">
    <source>
        <dbReference type="Proteomes" id="UP000240608"/>
    </source>
</evidence>
<accession>A0A2T4DBV8</accession>
<dbReference type="Proteomes" id="UP000240608">
    <property type="component" value="Unassembled WGS sequence"/>
</dbReference>
<feature type="domain" description="Two component regulator three Y" evidence="1">
    <location>
        <begin position="90"/>
        <end position="139"/>
    </location>
</feature>
<dbReference type="EMBL" id="PYVU01000409">
    <property type="protein sequence ID" value="PTB91315.1"/>
    <property type="molecule type" value="Genomic_DNA"/>
</dbReference>
<dbReference type="AlphaFoldDB" id="A0A2T4DBV8"/>
<dbReference type="InterPro" id="IPR013783">
    <property type="entry name" value="Ig-like_fold"/>
</dbReference>
<gene>
    <name evidence="2" type="ORF">C9994_15760</name>
</gene>
<proteinExistence type="predicted"/>
<feature type="non-terminal residue" evidence="2">
    <location>
        <position position="1"/>
    </location>
</feature>
<evidence type="ECO:0000259" key="1">
    <source>
        <dbReference type="Pfam" id="PF07495"/>
    </source>
</evidence>
<dbReference type="Pfam" id="PF07495">
    <property type="entry name" value="Y_Y_Y"/>
    <property type="match status" value="1"/>
</dbReference>
<dbReference type="Gene3D" id="2.60.40.10">
    <property type="entry name" value="Immunoglobulins"/>
    <property type="match status" value="1"/>
</dbReference>
<protein>
    <recommendedName>
        <fullName evidence="1">Two component regulator three Y domain-containing protein</fullName>
    </recommendedName>
</protein>
<reference evidence="2 3" key="1">
    <citation type="submission" date="2018-03" db="EMBL/GenBank/DDBJ databases">
        <title>Cross-interface Injection: A General Nanoliter Liquid Handling Method Applied to Single Cells Genome Amplification Automated Nanoliter Liquid Handling Applied to Single Cell Multiple Displacement Amplification.</title>
        <authorList>
            <person name="Yun J."/>
            <person name="Xu P."/>
            <person name="Xu J."/>
            <person name="Dai X."/>
            <person name="Wang Y."/>
            <person name="Zheng X."/>
            <person name="Cao C."/>
            <person name="Yi Q."/>
            <person name="Zhu Y."/>
            <person name="Wang L."/>
            <person name="Dong Z."/>
            <person name="Huang Y."/>
            <person name="Huang L."/>
            <person name="Du W."/>
        </authorList>
    </citation>
    <scope>NUCLEOTIDE SEQUENCE [LARGE SCALE GENOMIC DNA]</scope>
    <source>
        <strain evidence="2 3">Z-D1-2</strain>
    </source>
</reference>
<evidence type="ECO:0000313" key="2">
    <source>
        <dbReference type="EMBL" id="PTB91315.1"/>
    </source>
</evidence>
<name>A0A2T4DBV8_9BACT</name>
<comment type="caution">
    <text evidence="2">The sequence shown here is derived from an EMBL/GenBank/DDBJ whole genome shotgun (WGS) entry which is preliminary data.</text>
</comment>